<evidence type="ECO:0000313" key="1">
    <source>
        <dbReference type="EMBL" id="ORZ14167.1"/>
    </source>
</evidence>
<dbReference type="Proteomes" id="UP000193560">
    <property type="component" value="Unassembled WGS sequence"/>
</dbReference>
<comment type="caution">
    <text evidence="1">The sequence shown here is derived from an EMBL/GenBank/DDBJ whole genome shotgun (WGS) entry which is preliminary data.</text>
</comment>
<dbReference type="Gene3D" id="3.40.50.1110">
    <property type="entry name" value="SGNH hydrolase"/>
    <property type="match status" value="1"/>
</dbReference>
<dbReference type="OrthoDB" id="2244377at2759"/>
<sequence>MATSPRLKLPLLLIIFTVLLTIFYIHRSSYYTPSHDSLTLNDPSSQNTISDNDSASFLLNPIDAPACENVDIAWLASDRKYWDGWSTKAMFLQPTGNFTTNNILAVEGVSLCVVVLLGPSPATSVIRAENHLGPADSIIIEAIGNTTIVPVELQQHRRQTNAYFASVFFGQADTYTLKGQVEYRSYFWEQPIYHSFRPTSFISSNMAMVKPLYKLAQPACDARNPIHWQGSWMNKTTFQSVYPLDFYGMFGAVQEDHAESERLFVPDHCRMEYISYGQATQCLKDKVVHVWADGNMRRNLKAFESANRWCNDNKTAECVCNDDNEDPTHQLYPWANDPSIPLIINKTWHGNTKVYYNPVDSITTKNWKKTIKTQVDKYSTATSTKEADVVILGFGNGDIPLNRVSPKDFGYAIDELLRYVVTDIYPHQTIVVRSPQYFAGGTLGSSSWNSGRSAAFARVVRHVVEHLGEPRVVLWDVYRLGVSENTCVMDGSTYSRKNVVNVENILLWNLLCPVTSSVSP</sequence>
<dbReference type="STRING" id="90262.A0A1X2ID55"/>
<evidence type="ECO:0000313" key="2">
    <source>
        <dbReference type="Proteomes" id="UP000193560"/>
    </source>
</evidence>
<reference evidence="1 2" key="1">
    <citation type="submission" date="2016-07" db="EMBL/GenBank/DDBJ databases">
        <title>Pervasive Adenine N6-methylation of Active Genes in Fungi.</title>
        <authorList>
            <consortium name="DOE Joint Genome Institute"/>
            <person name="Mondo S.J."/>
            <person name="Dannebaum R.O."/>
            <person name="Kuo R.C."/>
            <person name="Labutti K."/>
            <person name="Haridas S."/>
            <person name="Kuo A."/>
            <person name="Salamov A."/>
            <person name="Ahrendt S.R."/>
            <person name="Lipzen A."/>
            <person name="Sullivan W."/>
            <person name="Andreopoulos W.B."/>
            <person name="Clum A."/>
            <person name="Lindquist E."/>
            <person name="Daum C."/>
            <person name="Ramamoorthy G.K."/>
            <person name="Gryganskyi A."/>
            <person name="Culley D."/>
            <person name="Magnuson J.K."/>
            <person name="James T.Y."/>
            <person name="O'Malley M.A."/>
            <person name="Stajich J.E."/>
            <person name="Spatafora J.W."/>
            <person name="Visel A."/>
            <person name="Grigoriev I.V."/>
        </authorList>
    </citation>
    <scope>NUCLEOTIDE SEQUENCE [LARGE SCALE GENOMIC DNA]</scope>
    <source>
        <strain evidence="1 2">NRRL 1336</strain>
    </source>
</reference>
<dbReference type="InterPro" id="IPR036514">
    <property type="entry name" value="SGNH_hydro_sf"/>
</dbReference>
<dbReference type="EMBL" id="MCGE01000015">
    <property type="protein sequence ID" value="ORZ14167.1"/>
    <property type="molecule type" value="Genomic_DNA"/>
</dbReference>
<organism evidence="1 2">
    <name type="scientific">Absidia repens</name>
    <dbReference type="NCBI Taxonomy" id="90262"/>
    <lineage>
        <taxon>Eukaryota</taxon>
        <taxon>Fungi</taxon>
        <taxon>Fungi incertae sedis</taxon>
        <taxon>Mucoromycota</taxon>
        <taxon>Mucoromycotina</taxon>
        <taxon>Mucoromycetes</taxon>
        <taxon>Mucorales</taxon>
        <taxon>Cunninghamellaceae</taxon>
        <taxon>Absidia</taxon>
    </lineage>
</organism>
<proteinExistence type="predicted"/>
<protein>
    <submittedName>
        <fullName evidence="1">Uncharacterized protein</fullName>
    </submittedName>
</protein>
<dbReference type="AlphaFoldDB" id="A0A1X2ID55"/>
<gene>
    <name evidence="1" type="ORF">BCR42DRAFT_492796</name>
</gene>
<dbReference type="SUPFAM" id="SSF52266">
    <property type="entry name" value="SGNH hydrolase"/>
    <property type="match status" value="1"/>
</dbReference>
<accession>A0A1X2ID55</accession>
<keyword evidence="2" id="KW-1185">Reference proteome</keyword>
<name>A0A1X2ID55_9FUNG</name>